<name>A0A2S4UVP9_9BASI</name>
<proteinExistence type="predicted"/>
<evidence type="ECO:0000313" key="3">
    <source>
        <dbReference type="EMBL" id="POW01364.1"/>
    </source>
</evidence>
<comment type="caution">
    <text evidence="3">The sequence shown here is derived from an EMBL/GenBank/DDBJ whole genome shotgun (WGS) entry which is preliminary data.</text>
</comment>
<gene>
    <name evidence="3" type="ORF">PSHT_12582</name>
</gene>
<dbReference type="VEuPathDB" id="FungiDB:PSHT_12582"/>
<accession>A0A2S4UVP9</accession>
<dbReference type="VEuPathDB" id="FungiDB:PSTT_03122"/>
<feature type="coiled-coil region" evidence="1">
    <location>
        <begin position="30"/>
        <end position="82"/>
    </location>
</feature>
<protein>
    <submittedName>
        <fullName evidence="3">Uncharacterized protein</fullName>
    </submittedName>
</protein>
<feature type="region of interest" description="Disordered" evidence="2">
    <location>
        <begin position="120"/>
        <end position="144"/>
    </location>
</feature>
<evidence type="ECO:0000256" key="1">
    <source>
        <dbReference type="SAM" id="Coils"/>
    </source>
</evidence>
<evidence type="ECO:0000256" key="2">
    <source>
        <dbReference type="SAM" id="MobiDB-lite"/>
    </source>
</evidence>
<keyword evidence="4" id="KW-1185">Reference proteome</keyword>
<dbReference type="AlphaFoldDB" id="A0A2S4UVP9"/>
<dbReference type="EMBL" id="PKSM01000233">
    <property type="protein sequence ID" value="POW01364.1"/>
    <property type="molecule type" value="Genomic_DNA"/>
</dbReference>
<organism evidence="3 4">
    <name type="scientific">Puccinia striiformis</name>
    <dbReference type="NCBI Taxonomy" id="27350"/>
    <lineage>
        <taxon>Eukaryota</taxon>
        <taxon>Fungi</taxon>
        <taxon>Dikarya</taxon>
        <taxon>Basidiomycota</taxon>
        <taxon>Pucciniomycotina</taxon>
        <taxon>Pucciniomycetes</taxon>
        <taxon>Pucciniales</taxon>
        <taxon>Pucciniaceae</taxon>
        <taxon>Puccinia</taxon>
    </lineage>
</organism>
<reference evidence="4" key="3">
    <citation type="journal article" date="2018" name="Mol. Plant Microbe Interact.">
        <title>Genome sequence resources for the wheat stripe rust pathogen (Puccinia striiformis f. sp. tritici) and the barley stripe rust pathogen (Puccinia striiformis f. sp. hordei).</title>
        <authorList>
            <person name="Xia C."/>
            <person name="Wang M."/>
            <person name="Yin C."/>
            <person name="Cornejo O.E."/>
            <person name="Hulbert S.H."/>
            <person name="Chen X."/>
        </authorList>
    </citation>
    <scope>NUCLEOTIDE SEQUENCE [LARGE SCALE GENOMIC DNA]</scope>
    <source>
        <strain evidence="4">93TX-2</strain>
    </source>
</reference>
<keyword evidence="1" id="KW-0175">Coiled coil</keyword>
<reference evidence="3 4" key="1">
    <citation type="submission" date="2017-12" db="EMBL/GenBank/DDBJ databases">
        <title>Gene loss provides genomic basis for host adaptation in cereal stripe rust fungi.</title>
        <authorList>
            <person name="Xia C."/>
        </authorList>
    </citation>
    <scope>NUCLEOTIDE SEQUENCE [LARGE SCALE GENOMIC DNA]</scope>
    <source>
        <strain evidence="3 4">93TX-2</strain>
    </source>
</reference>
<evidence type="ECO:0000313" key="4">
    <source>
        <dbReference type="Proteomes" id="UP000238274"/>
    </source>
</evidence>
<sequence length="208" mass="24357">MNQIEYDSVKKQQLIEEQHERSTQTYSETLEQINRQLSASQKNERKLTDKVELQSDLLLHTEEKLQDMIERYESVKGALRKNSQHYRLCVVDACSDACLNEESHLECNSKESSMETPVLNADENSQKDVAPFQGPPRPDRSAMEIPRFNNHNLTNITRTGTNPEWLQKTEIPQLFLHGKEHVQQTNFRIFKVRSIMKYFDSFFSHITL</sequence>
<reference evidence="4" key="2">
    <citation type="journal article" date="2018" name="BMC Genomics">
        <title>Genomic insights into host adaptation between the wheat stripe rust pathogen (Puccinia striiformis f. sp. tritici) and the barley stripe rust pathogen (Puccinia striiformis f. sp. hordei).</title>
        <authorList>
            <person name="Xia C."/>
            <person name="Wang M."/>
            <person name="Yin C."/>
            <person name="Cornejo O.E."/>
            <person name="Hulbert S.H."/>
            <person name="Chen X."/>
        </authorList>
    </citation>
    <scope>NUCLEOTIDE SEQUENCE [LARGE SCALE GENOMIC DNA]</scope>
    <source>
        <strain evidence="4">93TX-2</strain>
    </source>
</reference>
<dbReference type="Proteomes" id="UP000238274">
    <property type="component" value="Unassembled WGS sequence"/>
</dbReference>